<evidence type="ECO:0000256" key="11">
    <source>
        <dbReference type="SAM" id="Phobius"/>
    </source>
</evidence>
<evidence type="ECO:0000256" key="6">
    <source>
        <dbReference type="ARBA" id="ARBA00022892"/>
    </source>
</evidence>
<feature type="transmembrane region" description="Helical" evidence="11">
    <location>
        <begin position="296"/>
        <end position="315"/>
    </location>
</feature>
<accession>A0A5N5QVC2</accession>
<keyword evidence="7" id="KW-0653">Protein transport</keyword>
<proteinExistence type="inferred from homology"/>
<evidence type="ECO:0000256" key="2">
    <source>
        <dbReference type="ARBA" id="ARBA00007891"/>
    </source>
</evidence>
<keyword evidence="5" id="KW-0256">Endoplasmic reticulum</keyword>
<dbReference type="GO" id="GO:0005484">
    <property type="term" value="F:SNAP receptor activity"/>
    <property type="evidence" value="ECO:0007669"/>
    <property type="project" value="TreeGrafter"/>
</dbReference>
<dbReference type="GO" id="GO:0015031">
    <property type="term" value="P:protein transport"/>
    <property type="evidence" value="ECO:0007669"/>
    <property type="project" value="UniProtKB-KW"/>
</dbReference>
<dbReference type="InterPro" id="IPR019150">
    <property type="entry name" value="Vesicle_transport_protein_Use1"/>
</dbReference>
<evidence type="ECO:0008006" key="14">
    <source>
        <dbReference type="Google" id="ProtNLM"/>
    </source>
</evidence>
<dbReference type="EMBL" id="SSOP01000012">
    <property type="protein sequence ID" value="KAB5595147.1"/>
    <property type="molecule type" value="Genomic_DNA"/>
</dbReference>
<gene>
    <name evidence="12" type="ORF">CTheo_1435</name>
</gene>
<name>A0A5N5QVC2_9AGAM</name>
<sequence>MSSESSHSQVNLTRLLRRLEKSVQSQNWDYQSLAERTTAWIRAEGMLQSLSYARKLLSDIKNEGRGLDESFNVKRSDPQSEYLQAVENKINTLESVLNDAKSRAQPKKSKPPSFLSHVPPPRPKLTIRPEITITSDVPRSPILKSSIPKSSMSGILSPEALLPLDGESPFLHLGNGLLSPMSFSALHTKHSREQPESPLEPLIPRSQPPAPDTPQSTDLPAFMQTSLKTQEDLSEQLALMAAQLKRNAQSFAAQLHEDNALVQLAHDQLEGVHTRVSTERATLRNFRSKSGYTTCMALGIIVVVVVAWVMMFFMIKVT</sequence>
<evidence type="ECO:0000256" key="7">
    <source>
        <dbReference type="ARBA" id="ARBA00022927"/>
    </source>
</evidence>
<evidence type="ECO:0000313" key="12">
    <source>
        <dbReference type="EMBL" id="KAB5595147.1"/>
    </source>
</evidence>
<dbReference type="GO" id="GO:0031201">
    <property type="term" value="C:SNARE complex"/>
    <property type="evidence" value="ECO:0007669"/>
    <property type="project" value="TreeGrafter"/>
</dbReference>
<evidence type="ECO:0000256" key="5">
    <source>
        <dbReference type="ARBA" id="ARBA00022824"/>
    </source>
</evidence>
<comment type="subcellular location">
    <subcellularLocation>
        <location evidence="1">Endoplasmic reticulum membrane</location>
        <topology evidence="1">Single-pass type IV membrane protein</topology>
    </subcellularLocation>
</comment>
<dbReference type="PANTHER" id="PTHR13050">
    <property type="entry name" value="USE1-LIKE PROTEIN"/>
    <property type="match status" value="1"/>
</dbReference>
<keyword evidence="9 11" id="KW-0472">Membrane</keyword>
<keyword evidence="4 11" id="KW-0812">Transmembrane</keyword>
<dbReference type="PANTHER" id="PTHR13050:SF7">
    <property type="entry name" value="VESICLE TRANSPORT PROTEIN USE1"/>
    <property type="match status" value="1"/>
</dbReference>
<comment type="caution">
    <text evidence="12">The sequence shown here is derived from an EMBL/GenBank/DDBJ whole genome shotgun (WGS) entry which is preliminary data.</text>
</comment>
<organism evidence="12 13">
    <name type="scientific">Ceratobasidium theobromae</name>
    <dbReference type="NCBI Taxonomy" id="1582974"/>
    <lineage>
        <taxon>Eukaryota</taxon>
        <taxon>Fungi</taxon>
        <taxon>Dikarya</taxon>
        <taxon>Basidiomycota</taxon>
        <taxon>Agaricomycotina</taxon>
        <taxon>Agaricomycetes</taxon>
        <taxon>Cantharellales</taxon>
        <taxon>Ceratobasidiaceae</taxon>
        <taxon>Ceratobasidium</taxon>
    </lineage>
</organism>
<reference evidence="12 13" key="1">
    <citation type="journal article" date="2019" name="Fungal Biol. Biotechnol.">
        <title>Draft genome sequence of fastidious pathogen Ceratobasidium theobromae, which causes vascular-streak dieback in Theobroma cacao.</title>
        <authorList>
            <person name="Ali S.S."/>
            <person name="Asman A."/>
            <person name="Shao J."/>
            <person name="Firmansyah A.P."/>
            <person name="Susilo A.W."/>
            <person name="Rosmana A."/>
            <person name="McMahon P."/>
            <person name="Junaid M."/>
            <person name="Guest D."/>
            <person name="Kheng T.Y."/>
            <person name="Meinhardt L.W."/>
            <person name="Bailey B.A."/>
        </authorList>
    </citation>
    <scope>NUCLEOTIDE SEQUENCE [LARGE SCALE GENOMIC DNA]</scope>
    <source>
        <strain evidence="12 13">CT2</strain>
    </source>
</reference>
<keyword evidence="8 11" id="KW-1133">Transmembrane helix</keyword>
<protein>
    <recommendedName>
        <fullName evidence="14">Membrane fusion protein Use1</fullName>
    </recommendedName>
</protein>
<evidence type="ECO:0000313" key="13">
    <source>
        <dbReference type="Proteomes" id="UP000383932"/>
    </source>
</evidence>
<dbReference type="AlphaFoldDB" id="A0A5N5QVC2"/>
<evidence type="ECO:0000256" key="4">
    <source>
        <dbReference type="ARBA" id="ARBA00022692"/>
    </source>
</evidence>
<dbReference type="OrthoDB" id="4506189at2759"/>
<keyword evidence="3" id="KW-0813">Transport</keyword>
<keyword evidence="6" id="KW-0931">ER-Golgi transport</keyword>
<feature type="region of interest" description="Disordered" evidence="10">
    <location>
        <begin position="187"/>
        <end position="219"/>
    </location>
</feature>
<dbReference type="Pfam" id="PF09753">
    <property type="entry name" value="Use1"/>
    <property type="match status" value="1"/>
</dbReference>
<dbReference type="GO" id="GO:0006890">
    <property type="term" value="P:retrograde vesicle-mediated transport, Golgi to endoplasmic reticulum"/>
    <property type="evidence" value="ECO:0007669"/>
    <property type="project" value="TreeGrafter"/>
</dbReference>
<evidence type="ECO:0000256" key="3">
    <source>
        <dbReference type="ARBA" id="ARBA00022448"/>
    </source>
</evidence>
<evidence type="ECO:0000256" key="9">
    <source>
        <dbReference type="ARBA" id="ARBA00023136"/>
    </source>
</evidence>
<keyword evidence="13" id="KW-1185">Reference proteome</keyword>
<evidence type="ECO:0000256" key="8">
    <source>
        <dbReference type="ARBA" id="ARBA00022989"/>
    </source>
</evidence>
<feature type="region of interest" description="Disordered" evidence="10">
    <location>
        <begin position="100"/>
        <end position="127"/>
    </location>
</feature>
<comment type="similarity">
    <text evidence="2">Belongs to the USE1 family.</text>
</comment>
<dbReference type="GO" id="GO:0005789">
    <property type="term" value="C:endoplasmic reticulum membrane"/>
    <property type="evidence" value="ECO:0007669"/>
    <property type="project" value="UniProtKB-SubCell"/>
</dbReference>
<dbReference type="Proteomes" id="UP000383932">
    <property type="component" value="Unassembled WGS sequence"/>
</dbReference>
<evidence type="ECO:0000256" key="1">
    <source>
        <dbReference type="ARBA" id="ARBA00004163"/>
    </source>
</evidence>
<dbReference type="CDD" id="cd15860">
    <property type="entry name" value="SNARE_USE1"/>
    <property type="match status" value="1"/>
</dbReference>
<evidence type="ECO:0000256" key="10">
    <source>
        <dbReference type="SAM" id="MobiDB-lite"/>
    </source>
</evidence>